<dbReference type="InterPro" id="IPR013805">
    <property type="entry name" value="GrpE_CC"/>
</dbReference>
<name>A0ABT1YE35_9BACL</name>
<comment type="subunit">
    <text evidence="3">Homodimer.</text>
</comment>
<dbReference type="SUPFAM" id="SSF58014">
    <property type="entry name" value="Coiled-coil domain of nucleotide exchange factor GrpE"/>
    <property type="match status" value="1"/>
</dbReference>
<dbReference type="NCBIfam" id="NF010738">
    <property type="entry name" value="PRK14140.1"/>
    <property type="match status" value="1"/>
</dbReference>
<keyword evidence="3 4" id="KW-0346">Stress response</keyword>
<dbReference type="PANTHER" id="PTHR21237:SF23">
    <property type="entry name" value="GRPE PROTEIN HOMOLOG, MITOCHONDRIAL"/>
    <property type="match status" value="1"/>
</dbReference>
<comment type="subcellular location">
    <subcellularLocation>
        <location evidence="3">Cytoplasm</location>
    </subcellularLocation>
</comment>
<evidence type="ECO:0000256" key="6">
    <source>
        <dbReference type="SAM" id="MobiDB-lite"/>
    </source>
</evidence>
<dbReference type="PRINTS" id="PR00773">
    <property type="entry name" value="GRPEPROTEIN"/>
</dbReference>
<protein>
    <recommendedName>
        <fullName evidence="3 4">Protein GrpE</fullName>
    </recommendedName>
    <alternativeName>
        <fullName evidence="3">HSP-70 cofactor</fullName>
    </alternativeName>
</protein>
<keyword evidence="8" id="KW-1185">Reference proteome</keyword>
<feature type="compositionally biased region" description="Acidic residues" evidence="6">
    <location>
        <begin position="36"/>
        <end position="50"/>
    </location>
</feature>
<dbReference type="HAMAP" id="MF_01151">
    <property type="entry name" value="GrpE"/>
    <property type="match status" value="1"/>
</dbReference>
<evidence type="ECO:0000256" key="2">
    <source>
        <dbReference type="ARBA" id="ARBA00023186"/>
    </source>
</evidence>
<comment type="caution">
    <text evidence="7">The sequence shown here is derived from an EMBL/GenBank/DDBJ whole genome shotgun (WGS) entry which is preliminary data.</text>
</comment>
<dbReference type="SUPFAM" id="SSF51064">
    <property type="entry name" value="Head domain of nucleotide exchange factor GrpE"/>
    <property type="match status" value="1"/>
</dbReference>
<keyword evidence="2 3" id="KW-0143">Chaperone</keyword>
<dbReference type="PROSITE" id="PS01071">
    <property type="entry name" value="GRPE"/>
    <property type="match status" value="1"/>
</dbReference>
<evidence type="ECO:0000256" key="5">
    <source>
        <dbReference type="RuleBase" id="RU004478"/>
    </source>
</evidence>
<evidence type="ECO:0000313" key="8">
    <source>
        <dbReference type="Proteomes" id="UP001300012"/>
    </source>
</evidence>
<dbReference type="EMBL" id="JANQBD010000006">
    <property type="protein sequence ID" value="MCR8631451.1"/>
    <property type="molecule type" value="Genomic_DNA"/>
</dbReference>
<comment type="similarity">
    <text evidence="1 3 5">Belongs to the GrpE family.</text>
</comment>
<feature type="region of interest" description="Disordered" evidence="6">
    <location>
        <begin position="1"/>
        <end position="57"/>
    </location>
</feature>
<dbReference type="Pfam" id="PF01025">
    <property type="entry name" value="GrpE"/>
    <property type="match status" value="1"/>
</dbReference>
<feature type="compositionally biased region" description="Polar residues" evidence="6">
    <location>
        <begin position="1"/>
        <end position="21"/>
    </location>
</feature>
<evidence type="ECO:0000313" key="7">
    <source>
        <dbReference type="EMBL" id="MCR8631451.1"/>
    </source>
</evidence>
<evidence type="ECO:0000256" key="4">
    <source>
        <dbReference type="RuleBase" id="RU000639"/>
    </source>
</evidence>
<keyword evidence="3" id="KW-0963">Cytoplasm</keyword>
<sequence length="195" mass="22271">MSANQKNQTEVTADTEQNVDTTYPGDVENANNMSTEAEEAAQEQASEQELEQLRKESEENYQRYLRAQADFDNFRRRTRLEKEEFAKYASMKVIEQLLPVLDNLERALNAGQEGKDYEALHKGVDMISRQLDQALANEGLQAMESVGQPFNPEFHQAIMQVESEEHEEGIVVEEIQKGYLLKDKVLRPAMVKVSS</sequence>
<dbReference type="CDD" id="cd00446">
    <property type="entry name" value="GrpE"/>
    <property type="match status" value="1"/>
</dbReference>
<organism evidence="7 8">
    <name type="scientific">Paenibacillus radicis</name>
    <name type="common">ex Xue et al. 2023</name>
    <dbReference type="NCBI Taxonomy" id="2972489"/>
    <lineage>
        <taxon>Bacteria</taxon>
        <taxon>Bacillati</taxon>
        <taxon>Bacillota</taxon>
        <taxon>Bacilli</taxon>
        <taxon>Bacillales</taxon>
        <taxon>Paenibacillaceae</taxon>
        <taxon>Paenibacillus</taxon>
    </lineage>
</organism>
<evidence type="ECO:0000256" key="3">
    <source>
        <dbReference type="HAMAP-Rule" id="MF_01151"/>
    </source>
</evidence>
<dbReference type="Gene3D" id="3.90.20.20">
    <property type="match status" value="1"/>
</dbReference>
<evidence type="ECO:0000256" key="1">
    <source>
        <dbReference type="ARBA" id="ARBA00009054"/>
    </source>
</evidence>
<accession>A0ABT1YE35</accession>
<dbReference type="Proteomes" id="UP001300012">
    <property type="component" value="Unassembled WGS sequence"/>
</dbReference>
<reference evidence="7 8" key="1">
    <citation type="submission" date="2022-08" db="EMBL/GenBank/DDBJ databases">
        <title>Paenibacillus endoradicis sp. nov., Paenibacillus radicibacter sp. nov and Paenibacillus pararadicis sp. nov., three cold-adapted plant growth-promoting bacteria isolated from root of Larix gmelinii in Great Khingan.</title>
        <authorList>
            <person name="Xue H."/>
        </authorList>
    </citation>
    <scope>NUCLEOTIDE SEQUENCE [LARGE SCALE GENOMIC DNA]</scope>
    <source>
        <strain evidence="7 8">N5-1-1-5</strain>
    </source>
</reference>
<comment type="function">
    <text evidence="3 4">Participates actively in the response to hyperosmotic and heat shock by preventing the aggregation of stress-denatured proteins, in association with DnaK and GrpE. It is the nucleotide exchange factor for DnaK and may function as a thermosensor. Unfolded proteins bind initially to DnaJ; upon interaction with the DnaJ-bound protein, DnaK hydrolyzes its bound ATP, resulting in the formation of a stable complex. GrpE releases ADP from DnaK; ATP binding to DnaK triggers the release of the substrate protein, thus completing the reaction cycle. Several rounds of ATP-dependent interactions between DnaJ, DnaK and GrpE are required for fully efficient folding.</text>
</comment>
<dbReference type="RefSeq" id="WP_258213054.1">
    <property type="nucleotide sequence ID" value="NZ_JANQBD010000006.1"/>
</dbReference>
<dbReference type="InterPro" id="IPR009012">
    <property type="entry name" value="GrpE_head"/>
</dbReference>
<dbReference type="InterPro" id="IPR000740">
    <property type="entry name" value="GrpE"/>
</dbReference>
<gene>
    <name evidence="3 7" type="primary">grpE</name>
    <name evidence="7" type="ORF">NV381_09570</name>
</gene>
<proteinExistence type="inferred from homology"/>
<dbReference type="Gene3D" id="2.30.22.10">
    <property type="entry name" value="Head domain of nucleotide exchange factor GrpE"/>
    <property type="match status" value="1"/>
</dbReference>
<dbReference type="PANTHER" id="PTHR21237">
    <property type="entry name" value="GRPE PROTEIN"/>
    <property type="match status" value="1"/>
</dbReference>